<dbReference type="AlphaFoldDB" id="A0A1F8AGQ3"/>
<dbReference type="Proteomes" id="UP000179179">
    <property type="component" value="Unassembled WGS sequence"/>
</dbReference>
<dbReference type="GeneID" id="34444352"/>
<evidence type="ECO:0000256" key="1">
    <source>
        <dbReference type="ARBA" id="ARBA00006432"/>
    </source>
</evidence>
<dbReference type="SUPFAM" id="SSF56801">
    <property type="entry name" value="Acetyl-CoA synthetase-like"/>
    <property type="match status" value="1"/>
</dbReference>
<evidence type="ECO:0000259" key="3">
    <source>
        <dbReference type="Pfam" id="PF00501"/>
    </source>
</evidence>
<dbReference type="Gene3D" id="3.40.50.980">
    <property type="match status" value="2"/>
</dbReference>
<feature type="domain" description="AMP-binding enzyme C-terminal" evidence="4">
    <location>
        <begin position="465"/>
        <end position="541"/>
    </location>
</feature>
<dbReference type="InterPro" id="IPR000873">
    <property type="entry name" value="AMP-dep_synth/lig_dom"/>
</dbReference>
<proteinExistence type="inferred from homology"/>
<dbReference type="RefSeq" id="XP_022394242.1">
    <property type="nucleotide sequence ID" value="XM_022528092.1"/>
</dbReference>
<dbReference type="Pfam" id="PF00501">
    <property type="entry name" value="AMP-binding"/>
    <property type="match status" value="1"/>
</dbReference>
<keyword evidence="2" id="KW-0472">Membrane</keyword>
<dbReference type="STRING" id="109264.A0A1F8AGQ3"/>
<dbReference type="InterPro" id="IPR045851">
    <property type="entry name" value="AMP-bd_C_sf"/>
</dbReference>
<accession>A0A1F8AGQ3</accession>
<dbReference type="PANTHER" id="PTHR24096">
    <property type="entry name" value="LONG-CHAIN-FATTY-ACID--COA LIGASE"/>
    <property type="match status" value="1"/>
</dbReference>
<reference evidence="5 6" key="1">
    <citation type="journal article" date="2016" name="Genome Biol. Evol.">
        <title>Draft genome sequence of an aflatoxigenic Aspergillus species, A. bombycis.</title>
        <authorList>
            <person name="Moore G.G."/>
            <person name="Mack B.M."/>
            <person name="Beltz S.B."/>
            <person name="Gilbert M.K."/>
        </authorList>
    </citation>
    <scope>NUCLEOTIDE SEQUENCE [LARGE SCALE GENOMIC DNA]</scope>
    <source>
        <strain evidence="6">NRRL 26010</strain>
    </source>
</reference>
<dbReference type="OrthoDB" id="10253869at2759"/>
<evidence type="ECO:0000313" key="5">
    <source>
        <dbReference type="EMBL" id="OGM50525.1"/>
    </source>
</evidence>
<keyword evidence="2" id="KW-1133">Transmembrane helix</keyword>
<dbReference type="Gene3D" id="2.30.38.10">
    <property type="entry name" value="Luciferase, Domain 3"/>
    <property type="match status" value="1"/>
</dbReference>
<dbReference type="CDD" id="cd05911">
    <property type="entry name" value="Firefly_Luc_like"/>
    <property type="match status" value="1"/>
</dbReference>
<feature type="domain" description="AMP-dependent synthetase/ligase" evidence="3">
    <location>
        <begin position="42"/>
        <end position="414"/>
    </location>
</feature>
<dbReference type="EMBL" id="LYCR01000003">
    <property type="protein sequence ID" value="OGM50525.1"/>
    <property type="molecule type" value="Genomic_DNA"/>
</dbReference>
<sequence length="561" mass="62481">MPHQSRWSVDIPRISLPSFVFGGPNATLSGELAFVDTEKPDSLFLTFAEYFLWAKRFAAGLQQAGLKPQDRVIVFSGNNIFWPVAVMGVIMAGGIVTGANPTFTARELIYQLKDTGARYVLATPTSIQTAREAAQAVQLPLSNLFVFDDEHLHGDGKPAGDIKHWSQLIADRETGHAFSWKERSTPEELNETIILVYSSGTTGLPKGVEMSHATVISDLASKKALHAADPKYPFNEEQAKDYPVLCYLPMYHALGMVLFSIAVPARRQPVYVMKRYDLLKFMANIEKYRPFSLLLVPSIAVAMAKHPLIQSRKFDLSSVKRVEAGAAPLSRDICEEVERLWPAGNVNIKQTYGMTEAMMVCGWDQGEVSKTAAVGEPLPNCSIKLMDEDGNAEVAPGQRGEIWVKSPSLMKGYWRNPEATKNTFTHDKWLKTGDIAFRDEDGKYMIVDRKKELIKVKGNQVAPAELESVLLEHPDIQDAAVIEDHISNQDERPLAYVVKKPGARVSPNEILRFVEERVSKVKRITGGVVFIDAIPKNPTGKILRRVLRERSVKDRPVSARL</sequence>
<dbReference type="InterPro" id="IPR020845">
    <property type="entry name" value="AMP-binding_CS"/>
</dbReference>
<gene>
    <name evidence="5" type="ORF">ABOM_000962</name>
</gene>
<dbReference type="FunFam" id="3.30.300.30:FF:000007">
    <property type="entry name" value="4-coumarate--CoA ligase 2"/>
    <property type="match status" value="1"/>
</dbReference>
<keyword evidence="2" id="KW-0812">Transmembrane</keyword>
<evidence type="ECO:0008006" key="7">
    <source>
        <dbReference type="Google" id="ProtNLM"/>
    </source>
</evidence>
<keyword evidence="6" id="KW-1185">Reference proteome</keyword>
<evidence type="ECO:0000259" key="4">
    <source>
        <dbReference type="Pfam" id="PF13193"/>
    </source>
</evidence>
<protein>
    <recommendedName>
        <fullName evidence="7">4-coumarate-CoA ligase</fullName>
    </recommendedName>
</protein>
<dbReference type="PROSITE" id="PS00455">
    <property type="entry name" value="AMP_BINDING"/>
    <property type="match status" value="1"/>
</dbReference>
<dbReference type="GO" id="GO:0016405">
    <property type="term" value="F:CoA-ligase activity"/>
    <property type="evidence" value="ECO:0007669"/>
    <property type="project" value="TreeGrafter"/>
</dbReference>
<dbReference type="InterPro" id="IPR025110">
    <property type="entry name" value="AMP-bd_C"/>
</dbReference>
<dbReference type="Pfam" id="PF13193">
    <property type="entry name" value="AMP-binding_C"/>
    <property type="match status" value="1"/>
</dbReference>
<comment type="similarity">
    <text evidence="1">Belongs to the ATP-dependent AMP-binding enzyme family.</text>
</comment>
<organism evidence="5 6">
    <name type="scientific">Aspergillus bombycis</name>
    <dbReference type="NCBI Taxonomy" id="109264"/>
    <lineage>
        <taxon>Eukaryota</taxon>
        <taxon>Fungi</taxon>
        <taxon>Dikarya</taxon>
        <taxon>Ascomycota</taxon>
        <taxon>Pezizomycotina</taxon>
        <taxon>Eurotiomycetes</taxon>
        <taxon>Eurotiomycetidae</taxon>
        <taxon>Eurotiales</taxon>
        <taxon>Aspergillaceae</taxon>
        <taxon>Aspergillus</taxon>
    </lineage>
</organism>
<evidence type="ECO:0000313" key="6">
    <source>
        <dbReference type="Proteomes" id="UP000179179"/>
    </source>
</evidence>
<dbReference type="PANTHER" id="PTHR24096:SF424">
    <property type="entry name" value="ACETYL-COA SYNTHETASE-LIKE PROTEIN-RELATED"/>
    <property type="match status" value="1"/>
</dbReference>
<name>A0A1F8AGQ3_9EURO</name>
<evidence type="ECO:0000256" key="2">
    <source>
        <dbReference type="SAM" id="Phobius"/>
    </source>
</evidence>
<feature type="transmembrane region" description="Helical" evidence="2">
    <location>
        <begin position="80"/>
        <end position="103"/>
    </location>
</feature>
<dbReference type="Gene3D" id="3.30.300.30">
    <property type="match status" value="1"/>
</dbReference>
<comment type="caution">
    <text evidence="5">The sequence shown here is derived from an EMBL/GenBank/DDBJ whole genome shotgun (WGS) entry which is preliminary data.</text>
</comment>